<protein>
    <submittedName>
        <fullName evidence="2">Uncharacterized protein</fullName>
    </submittedName>
</protein>
<comment type="caution">
    <text evidence="2">The sequence shown here is derived from an EMBL/GenBank/DDBJ whole genome shotgun (WGS) entry which is preliminary data.</text>
</comment>
<proteinExistence type="predicted"/>
<keyword evidence="1" id="KW-0812">Transmembrane</keyword>
<keyword evidence="1" id="KW-0472">Membrane</keyword>
<evidence type="ECO:0000256" key="1">
    <source>
        <dbReference type="SAM" id="Phobius"/>
    </source>
</evidence>
<gene>
    <name evidence="2" type="ORF">JD81_04627</name>
</gene>
<organism evidence="2 3">
    <name type="scientific">Micromonospora sagamiensis</name>
    <dbReference type="NCBI Taxonomy" id="47875"/>
    <lineage>
        <taxon>Bacteria</taxon>
        <taxon>Bacillati</taxon>
        <taxon>Actinomycetota</taxon>
        <taxon>Actinomycetes</taxon>
        <taxon>Micromonosporales</taxon>
        <taxon>Micromonosporaceae</taxon>
        <taxon>Micromonospora</taxon>
    </lineage>
</organism>
<dbReference type="AlphaFoldDB" id="A0A562WLK1"/>
<feature type="transmembrane region" description="Helical" evidence="1">
    <location>
        <begin position="12"/>
        <end position="31"/>
    </location>
</feature>
<name>A0A562WLK1_9ACTN</name>
<accession>A0A562WLK1</accession>
<evidence type="ECO:0000313" key="2">
    <source>
        <dbReference type="EMBL" id="TWJ31075.1"/>
    </source>
</evidence>
<keyword evidence="1" id="KW-1133">Transmembrane helix</keyword>
<dbReference type="EMBL" id="VLLP01000001">
    <property type="protein sequence ID" value="TWJ31075.1"/>
    <property type="molecule type" value="Genomic_DNA"/>
</dbReference>
<dbReference type="Proteomes" id="UP000319728">
    <property type="component" value="Unassembled WGS sequence"/>
</dbReference>
<sequence length="44" mass="5208">MPFAERANLWPYITIIFATLFAVWVGTIILLRRKDRNRKANDDT</sequence>
<keyword evidence="3" id="KW-1185">Reference proteome</keyword>
<evidence type="ECO:0000313" key="3">
    <source>
        <dbReference type="Proteomes" id="UP000319728"/>
    </source>
</evidence>
<reference evidence="2 3" key="1">
    <citation type="submission" date="2019-07" db="EMBL/GenBank/DDBJ databases">
        <title>R&amp;d 2014.</title>
        <authorList>
            <person name="Klenk H.-P."/>
        </authorList>
    </citation>
    <scope>NUCLEOTIDE SEQUENCE [LARGE SCALE GENOMIC DNA]</scope>
    <source>
        <strain evidence="2 3">DSM 43912</strain>
    </source>
</reference>